<dbReference type="GeneTree" id="ENSGT00940000153897"/>
<dbReference type="InterPro" id="IPR043145">
    <property type="entry name" value="Znf_ZZ_sf"/>
</dbReference>
<dbReference type="PANTHER" id="PTHR12268">
    <property type="entry name" value="E3 UBIQUITIN-PROTEIN LIGASE KCMF1"/>
    <property type="match status" value="1"/>
</dbReference>
<dbReference type="Pfam" id="PF00569">
    <property type="entry name" value="ZZ"/>
    <property type="match status" value="1"/>
</dbReference>
<dbReference type="Gene3D" id="1.10.238.10">
    <property type="entry name" value="EF-hand"/>
    <property type="match status" value="2"/>
</dbReference>
<gene>
    <name evidence="19" type="primary">DTNA</name>
</gene>
<evidence type="ECO:0000256" key="9">
    <source>
        <dbReference type="ARBA" id="ARBA00022833"/>
    </source>
</evidence>
<dbReference type="Gene3D" id="3.30.60.90">
    <property type="match status" value="1"/>
</dbReference>
<dbReference type="SMART" id="SM00291">
    <property type="entry name" value="ZnF_ZZ"/>
    <property type="match status" value="1"/>
</dbReference>
<keyword evidence="7" id="KW-0479">Metal-binding</keyword>
<evidence type="ECO:0000256" key="8">
    <source>
        <dbReference type="ARBA" id="ARBA00022771"/>
    </source>
</evidence>
<sequence length="726" mass="82096">MIEDSGKRGNTMAERRQLFAEMRAQDLDRIRLSTYRTACKLRFVQKKCNLHLVDIWNVIEALRENALNNLDPNIELNVSRLEAVLSTIFYQLNKRMPTTHQIHVEQSISLLLNFLLAAFDPEGHGKISVFAVKMALATLCGGKIMDKLRYIFSMISDSSGVMVYGRYDQFLREVLKLPTAVFEGPSFGYTEQSARSCFSQQKKVTLNGFLDTLMSDPPPQCLVWLPLLHRLANVENVFHPVECSYCHSESMMGFRYRCQQCHNYQLCQDCFWRGHAGGSHSNQHQMKEYTSWKSPAKKLTNALSKSLSCASSREPLHPMFPDQPEKPLNLAHIVPPRPVTSMNDTLFSHSVPSSGSPFITRRIQYSLNVADRLADEHVLIGLYVNMLRNNPSCMLESSNRLDEEHRLIARYAARLAAESSSSQPTQQRSAPDISFTIDANKQQRQLIAELENKNREILQEIQRLRLEHEQASQPTPEKAQQNPTLLAELRLLRQRKDELEQRMSALQESRRELMVQLEGLMKLLKTQGAGSPRSSPSHTISRPIPMPVRSASACSTPTHTPQDSLTGVGGDVQEAFAQSSRRNLRNDLLVAADSITNTMSSLVKELNSEVGSETESNVDSEFARTQFEDLVPSPTSEKAFLAQIHARKPGYIHGGATTSTMRGDMVTEDADPYVRPEDENYENDSVRQLENELKMEEYLKQKLQDEAYQVPGSRPTHPTSSASTPW</sequence>
<dbReference type="GO" id="GO:0099536">
    <property type="term" value="P:synaptic signaling"/>
    <property type="evidence" value="ECO:0007669"/>
    <property type="project" value="TreeGrafter"/>
</dbReference>
<comment type="similarity">
    <text evidence="3 14">Belongs to the dystrophin family. Dystrobrevin subfamily.</text>
</comment>
<keyword evidence="4" id="KW-1003">Cell membrane</keyword>
<dbReference type="CDD" id="cd02334">
    <property type="entry name" value="ZZ_dystrophin"/>
    <property type="match status" value="1"/>
</dbReference>
<reference evidence="19" key="3">
    <citation type="submission" date="2025-09" db="UniProtKB">
        <authorList>
            <consortium name="Ensembl"/>
        </authorList>
    </citation>
    <scope>IDENTIFICATION</scope>
</reference>
<name>A0A2I3LIN6_PAPAN</name>
<dbReference type="PROSITE" id="PS50135">
    <property type="entry name" value="ZF_ZZ_2"/>
    <property type="match status" value="1"/>
</dbReference>
<dbReference type="FunFam" id="1.10.238.10:FF:000016">
    <property type="entry name" value="Dystrobrevin alpha"/>
    <property type="match status" value="1"/>
</dbReference>
<evidence type="ECO:0000256" key="6">
    <source>
        <dbReference type="ARBA" id="ARBA00022553"/>
    </source>
</evidence>
<evidence type="ECO:0000256" key="11">
    <source>
        <dbReference type="ARBA" id="ARBA00023054"/>
    </source>
</evidence>
<dbReference type="InterPro" id="IPR015154">
    <property type="entry name" value="EF-hand_dom_typ2"/>
</dbReference>
<protein>
    <recommendedName>
        <fullName evidence="14">Dystrobrevin</fullName>
    </recommendedName>
</protein>
<dbReference type="PANTHER" id="PTHR12268:SF19">
    <property type="entry name" value="DYSTROBREVIN ALPHA"/>
    <property type="match status" value="1"/>
</dbReference>
<dbReference type="GO" id="GO:0005737">
    <property type="term" value="C:cytoplasm"/>
    <property type="evidence" value="ECO:0007669"/>
    <property type="project" value="UniProtKB-SubCell"/>
</dbReference>
<evidence type="ECO:0000256" key="13">
    <source>
        <dbReference type="ARBA" id="ARBA00034103"/>
    </source>
</evidence>
<dbReference type="PIRSF" id="PIRSF038204">
    <property type="entry name" value="Distrobrevin"/>
    <property type="match status" value="1"/>
</dbReference>
<evidence type="ECO:0000256" key="10">
    <source>
        <dbReference type="ARBA" id="ARBA00023018"/>
    </source>
</evidence>
<comment type="subcellular location">
    <subcellularLocation>
        <location evidence="1">Cell membrane</location>
    </subcellularLocation>
    <subcellularLocation>
        <location evidence="2 14">Cytoplasm</location>
    </subcellularLocation>
    <subcellularLocation>
        <location evidence="13">Synapse</location>
    </subcellularLocation>
</comment>
<feature type="compositionally biased region" description="Polar residues" evidence="17">
    <location>
        <begin position="552"/>
        <end position="565"/>
    </location>
</feature>
<evidence type="ECO:0000256" key="17">
    <source>
        <dbReference type="SAM" id="MobiDB-lite"/>
    </source>
</evidence>
<proteinExistence type="inferred from homology"/>
<feature type="region of interest" description="Disordered" evidence="17">
    <location>
        <begin position="526"/>
        <end position="569"/>
    </location>
</feature>
<feature type="domain" description="ZZ-type" evidence="18">
    <location>
        <begin position="238"/>
        <end position="294"/>
    </location>
</feature>
<evidence type="ECO:0000256" key="12">
    <source>
        <dbReference type="ARBA" id="ARBA00023136"/>
    </source>
</evidence>
<dbReference type="SUPFAM" id="SSF57850">
    <property type="entry name" value="RING/U-box"/>
    <property type="match status" value="1"/>
</dbReference>
<keyword evidence="10" id="KW-0770">Synapse</keyword>
<dbReference type="InterPro" id="IPR050774">
    <property type="entry name" value="KCMF1/Dystrophin"/>
</dbReference>
<evidence type="ECO:0000256" key="5">
    <source>
        <dbReference type="ARBA" id="ARBA00022490"/>
    </source>
</evidence>
<evidence type="ECO:0000259" key="18">
    <source>
        <dbReference type="PROSITE" id="PS50135"/>
    </source>
</evidence>
<dbReference type="Pfam" id="PF09069">
    <property type="entry name" value="EF-hand_3"/>
    <property type="match status" value="1"/>
</dbReference>
<evidence type="ECO:0000256" key="3">
    <source>
        <dbReference type="ARBA" id="ARBA00009563"/>
    </source>
</evidence>
<accession>A0A2I3LIN6</accession>
<dbReference type="InterPro" id="IPR011992">
    <property type="entry name" value="EF-hand-dom_pair"/>
</dbReference>
<evidence type="ECO:0000256" key="14">
    <source>
        <dbReference type="PIRNR" id="PIRNR038204"/>
    </source>
</evidence>
<keyword evidence="5 14" id="KW-0963">Cytoplasm</keyword>
<keyword evidence="9" id="KW-0862">Zinc</keyword>
<feature type="compositionally biased region" description="Polar residues" evidence="17">
    <location>
        <begin position="716"/>
        <end position="726"/>
    </location>
</feature>
<keyword evidence="20" id="KW-1185">Reference proteome</keyword>
<dbReference type="CDD" id="cd16249">
    <property type="entry name" value="EFh_DTNA"/>
    <property type="match status" value="1"/>
</dbReference>
<reference evidence="19" key="2">
    <citation type="submission" date="2025-08" db="UniProtKB">
        <authorList>
            <consortium name="Ensembl"/>
        </authorList>
    </citation>
    <scope>IDENTIFICATION</scope>
</reference>
<keyword evidence="12" id="KW-0472">Membrane</keyword>
<feature type="compositionally biased region" description="Polar residues" evidence="17">
    <location>
        <begin position="528"/>
        <end position="540"/>
    </location>
</feature>
<evidence type="ECO:0000313" key="19">
    <source>
        <dbReference type="Ensembl" id="ENSPANP00000023302.2"/>
    </source>
</evidence>
<feature type="coiled-coil region" evidence="16">
    <location>
        <begin position="440"/>
        <end position="516"/>
    </location>
</feature>
<reference evidence="19 20" key="1">
    <citation type="submission" date="2012-03" db="EMBL/GenBank/DDBJ databases">
        <title>Whole Genome Assembly of Papio anubis.</title>
        <authorList>
            <person name="Liu Y.L."/>
            <person name="Abraham K.A."/>
            <person name="Akbar H.A."/>
            <person name="Ali S.A."/>
            <person name="Anosike U.A."/>
            <person name="Aqrawi P.A."/>
            <person name="Arias F.A."/>
            <person name="Attaway T.A."/>
            <person name="Awwad R.A."/>
            <person name="Babu C.B."/>
            <person name="Bandaranaike D.B."/>
            <person name="Battles P.B."/>
            <person name="Bell A.B."/>
            <person name="Beltran B.B."/>
            <person name="Berhane-Mersha D.B."/>
            <person name="Bess C.B."/>
            <person name="Bickham C.B."/>
            <person name="Bolden T.B."/>
            <person name="Carter K.C."/>
            <person name="Chau D.C."/>
            <person name="Chavez A.C."/>
            <person name="Clerc-Blankenburg K.C."/>
            <person name="Coyle M.C."/>
            <person name="Dao M.D."/>
            <person name="Davila M.L.D."/>
            <person name="Davy-Carroll L.D."/>
            <person name="Denson S.D."/>
            <person name="Dinh H.D."/>
            <person name="Fernandez S.F."/>
            <person name="Fernando P.F."/>
            <person name="Forbes L.F."/>
            <person name="Francis C.F."/>
            <person name="Francisco L.F."/>
            <person name="Fu Q.F."/>
            <person name="Garcia-Iii R.G."/>
            <person name="Garrett T.G."/>
            <person name="Gross S.G."/>
            <person name="Gubbala S.G."/>
            <person name="Hirani K.H."/>
            <person name="Hogues M.H."/>
            <person name="Hollins B.H."/>
            <person name="Jackson L.J."/>
            <person name="Javaid M.J."/>
            <person name="Jhangiani S.J."/>
            <person name="Johnson A.J."/>
            <person name="Johnson B.J."/>
            <person name="Jones J.J."/>
            <person name="Joshi V.J."/>
            <person name="Kalu J.K."/>
            <person name="Khan N.K."/>
            <person name="Korchina V.K."/>
            <person name="Kovar C.K."/>
            <person name="Lago L.L."/>
            <person name="Lara F.L."/>
            <person name="Le T.-K.L."/>
            <person name="Lee S.L."/>
            <person name="Legall-Iii F.L."/>
            <person name="Lemon S.L."/>
            <person name="Liu J.L."/>
            <person name="Liu Y.-S.L."/>
            <person name="Liyanage D.L."/>
            <person name="Lopez J.L."/>
            <person name="Lorensuhewa L.L."/>
            <person name="Mata R.M."/>
            <person name="Mathew T.M."/>
            <person name="Mercado C.M."/>
            <person name="Mercado I.M."/>
            <person name="Morales K.M."/>
            <person name="Morgan M.M."/>
            <person name="Munidasa M.M."/>
            <person name="Ngo D.N."/>
            <person name="Nguyen L.N."/>
            <person name="Nguyen T.N."/>
            <person name="Nguyen N.N."/>
            <person name="Obregon M.O."/>
            <person name="Okwuonu G.O."/>
            <person name="Ongeri F.O."/>
            <person name="Onwere C.O."/>
            <person name="Osifeso I.O."/>
            <person name="Parra A.P."/>
            <person name="Patil S.P."/>
            <person name="Perez A.P."/>
            <person name="Perez Y.P."/>
            <person name="Pham C.P."/>
            <person name="Pu L.-L.P."/>
            <person name="Puazo M.P."/>
            <person name="Quiroz J.Q."/>
            <person name="Rouhana J.R."/>
            <person name="Ruiz M.R."/>
            <person name="Ruiz S.-J.R."/>
            <person name="Saada N.S."/>
            <person name="Santibanez J.S."/>
            <person name="Scheel M.S."/>
            <person name="Schneider B.S."/>
            <person name="Simmons D.S."/>
            <person name="Sisson I.S."/>
            <person name="Tang L.-Y.T."/>
            <person name="Thornton R.T."/>
            <person name="Tisius J.T."/>
            <person name="Toledanes G.T."/>
            <person name="Trejos Z.T."/>
            <person name="Usmani K.U."/>
            <person name="Varghese R.V."/>
            <person name="Vattathil S.V."/>
            <person name="Vee V.V."/>
            <person name="Walker D.W."/>
            <person name="Weissenberger G.W."/>
            <person name="White C.W."/>
            <person name="Williams A.W."/>
            <person name="Woodworth J.W."/>
            <person name="Wright R.W."/>
            <person name="Zhu Y.Z."/>
            <person name="Han Y.H."/>
            <person name="Newsham I.N."/>
            <person name="Nazareth L.N."/>
            <person name="Worley K.W."/>
            <person name="Muzny D.M."/>
            <person name="Rogers J.R."/>
            <person name="Gibbs R.G."/>
        </authorList>
    </citation>
    <scope>NUCLEOTIDE SEQUENCE [LARGE SCALE GENOMIC DNA]</scope>
</reference>
<dbReference type="FunFam" id="3.30.60.90:FF:000002">
    <property type="entry name" value="Dystrobrevin alpha"/>
    <property type="match status" value="1"/>
</dbReference>
<dbReference type="Ensembl" id="ENSPANT00000048507.2">
    <property type="protein sequence ID" value="ENSPANP00000023302.2"/>
    <property type="gene ID" value="ENSPANG00000005204.3"/>
</dbReference>
<evidence type="ECO:0000256" key="4">
    <source>
        <dbReference type="ARBA" id="ARBA00022475"/>
    </source>
</evidence>
<dbReference type="InterPro" id="IPR015153">
    <property type="entry name" value="EF-hand_dom_typ1"/>
</dbReference>
<evidence type="ECO:0000256" key="15">
    <source>
        <dbReference type="PROSITE-ProRule" id="PRU00228"/>
    </source>
</evidence>
<evidence type="ECO:0000256" key="7">
    <source>
        <dbReference type="ARBA" id="ARBA00022723"/>
    </source>
</evidence>
<dbReference type="Bgee" id="ENSPANG00000005204">
    <property type="expression patterns" value="Expressed in gastrocnemius and 62 other cell types or tissues"/>
</dbReference>
<feature type="region of interest" description="Disordered" evidence="17">
    <location>
        <begin position="704"/>
        <end position="726"/>
    </location>
</feature>
<dbReference type="InterPro" id="IPR000433">
    <property type="entry name" value="Znf_ZZ"/>
</dbReference>
<dbReference type="GO" id="GO:0005886">
    <property type="term" value="C:plasma membrane"/>
    <property type="evidence" value="ECO:0007669"/>
    <property type="project" value="UniProtKB-SubCell"/>
</dbReference>
<evidence type="ECO:0000256" key="16">
    <source>
        <dbReference type="SAM" id="Coils"/>
    </source>
</evidence>
<dbReference type="InterPro" id="IPR017432">
    <property type="entry name" value="Distrobrevin"/>
</dbReference>
<dbReference type="PROSITE" id="PS01357">
    <property type="entry name" value="ZF_ZZ_1"/>
    <property type="match status" value="1"/>
</dbReference>
<dbReference type="SUPFAM" id="SSF47473">
    <property type="entry name" value="EF-hand"/>
    <property type="match status" value="2"/>
</dbReference>
<evidence type="ECO:0000256" key="2">
    <source>
        <dbReference type="ARBA" id="ARBA00004496"/>
    </source>
</evidence>
<dbReference type="GO" id="GO:0045202">
    <property type="term" value="C:synapse"/>
    <property type="evidence" value="ECO:0007669"/>
    <property type="project" value="UniProtKB-SubCell"/>
</dbReference>
<dbReference type="ExpressionAtlas" id="A0A2I3LIN6">
    <property type="expression patterns" value="baseline"/>
</dbReference>
<evidence type="ECO:0000256" key="1">
    <source>
        <dbReference type="ARBA" id="ARBA00004236"/>
    </source>
</evidence>
<dbReference type="GO" id="GO:0008270">
    <property type="term" value="F:zinc ion binding"/>
    <property type="evidence" value="ECO:0007669"/>
    <property type="project" value="UniProtKB-KW"/>
</dbReference>
<keyword evidence="11 16" id="KW-0175">Coiled coil</keyword>
<dbReference type="Proteomes" id="UP000028761">
    <property type="component" value="Chromosome 19"/>
</dbReference>
<dbReference type="FunFam" id="1.10.238.10:FF:000014">
    <property type="entry name" value="Dystrobrevin alpha"/>
    <property type="match status" value="1"/>
</dbReference>
<organism evidence="19 20">
    <name type="scientific">Papio anubis</name>
    <name type="common">Olive baboon</name>
    <dbReference type="NCBI Taxonomy" id="9555"/>
    <lineage>
        <taxon>Eukaryota</taxon>
        <taxon>Metazoa</taxon>
        <taxon>Chordata</taxon>
        <taxon>Craniata</taxon>
        <taxon>Vertebrata</taxon>
        <taxon>Euteleostomi</taxon>
        <taxon>Mammalia</taxon>
        <taxon>Eutheria</taxon>
        <taxon>Euarchontoglires</taxon>
        <taxon>Primates</taxon>
        <taxon>Haplorrhini</taxon>
        <taxon>Catarrhini</taxon>
        <taxon>Cercopithecidae</taxon>
        <taxon>Cercopithecinae</taxon>
        <taxon>Papio</taxon>
    </lineage>
</organism>
<evidence type="ECO:0000313" key="20">
    <source>
        <dbReference type="Proteomes" id="UP000028761"/>
    </source>
</evidence>
<keyword evidence="6" id="KW-0597">Phosphoprotein</keyword>
<keyword evidence="8 15" id="KW-0863">Zinc-finger</keyword>
<dbReference type="AlphaFoldDB" id="A0A2I3LIN6"/>
<dbReference type="Pfam" id="PF09068">
    <property type="entry name" value="EF-hand_2"/>
    <property type="match status" value="1"/>
</dbReference>